<accession>A0AA38GG35</accession>
<gene>
    <name evidence="3" type="ORF">KI387_015503</name>
</gene>
<dbReference type="Pfam" id="PF12872">
    <property type="entry name" value="OST-HTH"/>
    <property type="match status" value="1"/>
</dbReference>
<proteinExistence type="predicted"/>
<protein>
    <recommendedName>
        <fullName evidence="2">HTH OST-type domain-containing protein</fullName>
    </recommendedName>
</protein>
<reference evidence="3 4" key="1">
    <citation type="journal article" date="2021" name="Nat. Plants">
        <title>The Taxus genome provides insights into paclitaxel biosynthesis.</title>
        <authorList>
            <person name="Xiong X."/>
            <person name="Gou J."/>
            <person name="Liao Q."/>
            <person name="Li Y."/>
            <person name="Zhou Q."/>
            <person name="Bi G."/>
            <person name="Li C."/>
            <person name="Du R."/>
            <person name="Wang X."/>
            <person name="Sun T."/>
            <person name="Guo L."/>
            <person name="Liang H."/>
            <person name="Lu P."/>
            <person name="Wu Y."/>
            <person name="Zhang Z."/>
            <person name="Ro D.K."/>
            <person name="Shang Y."/>
            <person name="Huang S."/>
            <person name="Yan J."/>
        </authorList>
    </citation>
    <scope>NUCLEOTIDE SEQUENCE [LARGE SCALE GENOMIC DNA]</scope>
    <source>
        <strain evidence="3">Ta-2019</strain>
    </source>
</reference>
<feature type="non-terminal residue" evidence="3">
    <location>
        <position position="1"/>
    </location>
</feature>
<evidence type="ECO:0000259" key="2">
    <source>
        <dbReference type="Pfam" id="PF12872"/>
    </source>
</evidence>
<comment type="caution">
    <text evidence="3">The sequence shown here is derived from an EMBL/GenBank/DDBJ whole genome shotgun (WGS) entry which is preliminary data.</text>
</comment>
<feature type="region of interest" description="Disordered" evidence="1">
    <location>
        <begin position="80"/>
        <end position="130"/>
    </location>
</feature>
<dbReference type="InterPro" id="IPR025605">
    <property type="entry name" value="OST-HTH/LOTUS_dom"/>
</dbReference>
<dbReference type="AlphaFoldDB" id="A0AA38GG35"/>
<dbReference type="EMBL" id="JAHRHJ020000003">
    <property type="protein sequence ID" value="KAH9320864.1"/>
    <property type="molecule type" value="Genomic_DNA"/>
</dbReference>
<dbReference type="Proteomes" id="UP000824469">
    <property type="component" value="Unassembled WGS sequence"/>
</dbReference>
<feature type="domain" description="HTH OST-type" evidence="2">
    <location>
        <begin position="4"/>
        <end position="41"/>
    </location>
</feature>
<sequence>DDFRASCGMEIDYVSLGYFKFSDFIQSLPGLCRVKIVGIGRGLATHIVLLPTDLNHHSFAKKGRSYTDAAAKWVSDPIEENPLTPVPPPSSQYVSPSKRQVASPIHQCSPPPSSSHASGQARPLLPEFPP</sequence>
<evidence type="ECO:0000256" key="1">
    <source>
        <dbReference type="SAM" id="MobiDB-lite"/>
    </source>
</evidence>
<evidence type="ECO:0000313" key="3">
    <source>
        <dbReference type="EMBL" id="KAH9320864.1"/>
    </source>
</evidence>
<feature type="non-terminal residue" evidence="3">
    <location>
        <position position="130"/>
    </location>
</feature>
<organism evidence="3 4">
    <name type="scientific">Taxus chinensis</name>
    <name type="common">Chinese yew</name>
    <name type="synonym">Taxus wallichiana var. chinensis</name>
    <dbReference type="NCBI Taxonomy" id="29808"/>
    <lineage>
        <taxon>Eukaryota</taxon>
        <taxon>Viridiplantae</taxon>
        <taxon>Streptophyta</taxon>
        <taxon>Embryophyta</taxon>
        <taxon>Tracheophyta</taxon>
        <taxon>Spermatophyta</taxon>
        <taxon>Pinopsida</taxon>
        <taxon>Pinidae</taxon>
        <taxon>Conifers II</taxon>
        <taxon>Cupressales</taxon>
        <taxon>Taxaceae</taxon>
        <taxon>Taxus</taxon>
    </lineage>
</organism>
<evidence type="ECO:0000313" key="4">
    <source>
        <dbReference type="Proteomes" id="UP000824469"/>
    </source>
</evidence>
<keyword evidence="4" id="KW-1185">Reference proteome</keyword>
<name>A0AA38GG35_TAXCH</name>